<evidence type="ECO:0000313" key="6">
    <source>
        <dbReference type="Proteomes" id="UP000036771"/>
    </source>
</evidence>
<dbReference type="GO" id="GO:0009360">
    <property type="term" value="C:DNA polymerase III complex"/>
    <property type="evidence" value="ECO:0007669"/>
    <property type="project" value="TreeGrafter"/>
</dbReference>
<proteinExistence type="predicted"/>
<keyword evidence="3" id="KW-0235">DNA replication</keyword>
<accession>A0A0K8MA76</accession>
<protein>
    <submittedName>
        <fullName evidence="5">DNA polymerase III subunit delta</fullName>
    </submittedName>
</protein>
<dbReference type="GO" id="GO:0006261">
    <property type="term" value="P:DNA-templated DNA replication"/>
    <property type="evidence" value="ECO:0007669"/>
    <property type="project" value="TreeGrafter"/>
</dbReference>
<dbReference type="Proteomes" id="UP000036771">
    <property type="component" value="Unassembled WGS sequence"/>
</dbReference>
<dbReference type="PANTHER" id="PTHR34388">
    <property type="entry name" value="DNA POLYMERASE III SUBUNIT DELTA"/>
    <property type="match status" value="1"/>
</dbReference>
<keyword evidence="2" id="KW-0548">Nucleotidyltransferase</keyword>
<evidence type="ECO:0000313" key="5">
    <source>
        <dbReference type="EMBL" id="GAO97386.1"/>
    </source>
</evidence>
<keyword evidence="6" id="KW-1185">Reference proteome</keyword>
<evidence type="ECO:0000256" key="3">
    <source>
        <dbReference type="ARBA" id="ARBA00022705"/>
    </source>
</evidence>
<organism evidence="5 6">
    <name type="scientific">Caedimonas varicaedens</name>
    <dbReference type="NCBI Taxonomy" id="1629334"/>
    <lineage>
        <taxon>Bacteria</taxon>
        <taxon>Pseudomonadati</taxon>
        <taxon>Pseudomonadota</taxon>
        <taxon>Alphaproteobacteria</taxon>
        <taxon>Holosporales</taxon>
        <taxon>Caedimonadaceae</taxon>
        <taxon>Caedimonas</taxon>
    </lineage>
</organism>
<comment type="caution">
    <text evidence="5">The sequence shown here is derived from an EMBL/GenBank/DDBJ whole genome shotgun (WGS) entry which is preliminary data.</text>
</comment>
<dbReference type="InterPro" id="IPR005790">
    <property type="entry name" value="DNA_polIII_delta"/>
</dbReference>
<evidence type="ECO:0000256" key="2">
    <source>
        <dbReference type="ARBA" id="ARBA00022695"/>
    </source>
</evidence>
<evidence type="ECO:0000256" key="1">
    <source>
        <dbReference type="ARBA" id="ARBA00022679"/>
    </source>
</evidence>
<dbReference type="AlphaFoldDB" id="A0A0K8MA76"/>
<dbReference type="EMBL" id="BBVC01000002">
    <property type="protein sequence ID" value="GAO97386.1"/>
    <property type="molecule type" value="Genomic_DNA"/>
</dbReference>
<dbReference type="STRING" id="1629334.Cva_00017"/>
<dbReference type="GO" id="GO:0003887">
    <property type="term" value="F:DNA-directed DNA polymerase activity"/>
    <property type="evidence" value="ECO:0007669"/>
    <property type="project" value="UniProtKB-KW"/>
</dbReference>
<dbReference type="PANTHER" id="PTHR34388:SF1">
    <property type="entry name" value="DNA POLYMERASE III SUBUNIT DELTA"/>
    <property type="match status" value="1"/>
</dbReference>
<keyword evidence="4" id="KW-0239">DNA-directed DNA polymerase</keyword>
<keyword evidence="1" id="KW-0808">Transferase</keyword>
<evidence type="ECO:0000256" key="4">
    <source>
        <dbReference type="ARBA" id="ARBA00022932"/>
    </source>
</evidence>
<gene>
    <name evidence="5" type="ORF">Cva_00017</name>
</gene>
<dbReference type="GO" id="GO:0003677">
    <property type="term" value="F:DNA binding"/>
    <property type="evidence" value="ECO:0007669"/>
    <property type="project" value="InterPro"/>
</dbReference>
<reference evidence="5 6" key="1">
    <citation type="submission" date="2015-03" db="EMBL/GenBank/DDBJ databases">
        <title>Caedibacter varicaedens, whole genome shotgun sequence.</title>
        <authorList>
            <person name="Suzuki H."/>
            <person name="Dapper A.L."/>
            <person name="Gibson A.K."/>
            <person name="Jackson C."/>
            <person name="Lee H."/>
            <person name="Pejaver V.R."/>
            <person name="Doak T."/>
            <person name="Lynch M."/>
        </authorList>
    </citation>
    <scope>NUCLEOTIDE SEQUENCE [LARGE SCALE GENOMIC DNA]</scope>
</reference>
<sequence length="330" mass="37518">MKFTSLLPWLQKNPPSSKGILFFGSQEQLISYRIQFLQKYYVTQEFQIVRAESVSEVLDHLHSCQSLFESSTRKQCIVYQNITDTLVNNNDFMPALLQSPHILLMSSGKLNSKAKLVTLFQSLKETAIVPCYDIDLSEISQSISFCARNMSLSLDLLAQQYLSDFLSSRLEEFFSTLEMLTLYSGANSLGKSDINAVLKEFSSSRMEDFNQYFFLGDIPALNALLNKIELSEWISVVRQILQDLIILFSLQIHQVAPSSLRDFWSKGIVKFPYSRVTLYQKCLGKWPLKRCGFVLEQLLALEAGLKSSPSLSMTEIHHFLSGLSREEAVG</sequence>
<name>A0A0K8MA76_9PROT</name>